<evidence type="ECO:0008006" key="5">
    <source>
        <dbReference type="Google" id="ProtNLM"/>
    </source>
</evidence>
<accession>A0A3M9XTK8</accession>
<feature type="region of interest" description="Disordered" evidence="2">
    <location>
        <begin position="587"/>
        <end position="623"/>
    </location>
</feature>
<dbReference type="Gene3D" id="2.60.40.420">
    <property type="entry name" value="Cupredoxins - blue copper proteins"/>
    <property type="match status" value="1"/>
</dbReference>
<dbReference type="Proteomes" id="UP000268623">
    <property type="component" value="Unassembled WGS sequence"/>
</dbReference>
<protein>
    <recommendedName>
        <fullName evidence="5">Plastocyanin-like domain-containing protein</fullName>
    </recommendedName>
</protein>
<name>A0A3M9XTK8_9HYPH</name>
<reference evidence="3 4" key="1">
    <citation type="submission" date="2018-08" db="EMBL/GenBank/DDBJ databases">
        <title>Genome sequence of Methylocystis hirsuta CSC1, a methanotroph able to accumulate PHAs.</title>
        <authorList>
            <person name="Bordel S."/>
            <person name="Rodriguez E."/>
            <person name="Gancedo J."/>
            <person name="Munoz R."/>
        </authorList>
    </citation>
    <scope>NUCLEOTIDE SEQUENCE [LARGE SCALE GENOMIC DNA]</scope>
    <source>
        <strain evidence="3 4">CSC1</strain>
    </source>
</reference>
<feature type="compositionally biased region" description="Basic and acidic residues" evidence="2">
    <location>
        <begin position="191"/>
        <end position="206"/>
    </location>
</feature>
<dbReference type="SUPFAM" id="SSF49503">
    <property type="entry name" value="Cupredoxins"/>
    <property type="match status" value="1"/>
</dbReference>
<keyword evidence="4" id="KW-1185">Reference proteome</keyword>
<dbReference type="PROSITE" id="PS00080">
    <property type="entry name" value="MULTICOPPER_OXIDASE2"/>
    <property type="match status" value="1"/>
</dbReference>
<feature type="region of interest" description="Disordered" evidence="2">
    <location>
        <begin position="175"/>
        <end position="206"/>
    </location>
</feature>
<comment type="caution">
    <text evidence="3">The sequence shown here is derived from an EMBL/GenBank/DDBJ whole genome shotgun (WGS) entry which is preliminary data.</text>
</comment>
<dbReference type="InterPro" id="IPR008972">
    <property type="entry name" value="Cupredoxin"/>
</dbReference>
<dbReference type="GO" id="GO:0005507">
    <property type="term" value="F:copper ion binding"/>
    <property type="evidence" value="ECO:0007669"/>
    <property type="project" value="InterPro"/>
</dbReference>
<gene>
    <name evidence="3" type="ORF">D1O30_18910</name>
</gene>
<organism evidence="3 4">
    <name type="scientific">Methylocystis hirsuta</name>
    <dbReference type="NCBI Taxonomy" id="369798"/>
    <lineage>
        <taxon>Bacteria</taxon>
        <taxon>Pseudomonadati</taxon>
        <taxon>Pseudomonadota</taxon>
        <taxon>Alphaproteobacteria</taxon>
        <taxon>Hyphomicrobiales</taxon>
        <taxon>Methylocystaceae</taxon>
        <taxon>Methylocystis</taxon>
    </lineage>
</organism>
<evidence type="ECO:0000313" key="4">
    <source>
        <dbReference type="Proteomes" id="UP000268623"/>
    </source>
</evidence>
<proteinExistence type="predicted"/>
<keyword evidence="1" id="KW-0479">Metal-binding</keyword>
<dbReference type="EMBL" id="QWDD01000001">
    <property type="protein sequence ID" value="RNJ51354.1"/>
    <property type="molecule type" value="Genomic_DNA"/>
</dbReference>
<dbReference type="InterPro" id="IPR002355">
    <property type="entry name" value="Cu_oxidase_Cu_BS"/>
</dbReference>
<evidence type="ECO:0000313" key="3">
    <source>
        <dbReference type="EMBL" id="RNJ51354.1"/>
    </source>
</evidence>
<evidence type="ECO:0000256" key="1">
    <source>
        <dbReference type="ARBA" id="ARBA00022723"/>
    </source>
</evidence>
<evidence type="ECO:0000256" key="2">
    <source>
        <dbReference type="SAM" id="MobiDB-lite"/>
    </source>
</evidence>
<sequence>MTAMKKIFLLSAILFSGVILWAISRPLPAKEPSPLAGRDGALIIANVVALDQLLVYNRFGSFNPFGMIYALREDVVPVDKAVVYTSASDCAKPEAETNSRAIGAALEPGAVRLRDCKRPRPMALRVNVGDTLEVHFQNLLRPLQPGLTKDFCPNSFREPPAGKDNLNDAVWKDEFPNGPSSARQHCKAKKKEAGGEPTKPDIDKDWPKTRLANFAVAGLKLAAKQTDGFDRDICLGVSALPPGGRIVVCRFEINHEGPFFATSNAAMSGGEGDGGSLTHGLFASVIAEPKGSAWYRSQVSHGVLEAAWPKEGATEPHARKGKLDYEAKDGAGFPYLNMLSAEESKDGEARYRLAHSDLNAIVREPAKDRGRFSAFREFTVVLHDEMKTYYAEAYRMLGGADAQFKQLAGVRDGFGVNYGSGGMGPMLIANRKKMGPAADCVECLYEEFFLQSWANGDPALLEQFPDDPSNVHHSYLNDRVVFRNFHAGPKETHVFHLHAHQWFAGNDSGRGAYLDSQTVGPQQGFTYRIYHGGLRDQGPGGWWETHGAGNRNRAPGDSIFHCHLYPHFAQGMWELWRTHDVFEDGSRKLPDGQKSPGLSINPTASDDEHKTRAGTLPDGSNLANAEGTPIPAIVPLPEEPLPLLPTYGDKGMPGYPFYIDGKPGHRAPQPPLDMALDNGKPLDAGLPRHVVKDGEREFAAGAAPIIDGAQNVNALLARSLAIGDLSADYTKLHLNILPYDGSDVEKRGMAFHHNGLLAGASGEPQPLLLRQIDGSPAQFDNDKGGYSTVTISAATATAADGAAAPGWFYVNGAPPRPGAPFADPCAIADGLNAGTAKSDPLTNDGVEFTPDPKMIGFRRYDVSAVQLQKMIVNRAGWHDPQARIDVLSSEAGDYKNKIRADAAPFFFRARSGECIELRHTNEMPKTLARDDFQVETPTDTVGQHIHLVKFDVTSSDGSANGWNYEDGTFAPDEISERICASQPSHGGSVTGGSTQLRGRVCGRKDHWKTPRLGAGGQPGWFQTTVQRWFADPILSEEIVGAKPTDRTMRTVFTHDHFGPSSIQQHGFYSALVIEPTHASICPEHVTNKEDCDRLAKEDAGLKLRIGDEKLVGPRKLMLERGDPDRKPHVADTREYALAIADFALLYDPKAPKAEIQYREETPAKGLVCLAKEAEAYARDKAAAAHARDKAADDSGKPDLASICSGRDGGGADGASASPILHTRYTTDEAQSVAAQMRSAALDQRRIHGRPIAAPERPESISVDHHDPYLVNYRNEPVPLRVGARAGHENEGLGYGPCGFAAAGDRKEEDRSVPAQRTGDMGDFGETFRSIMLTGTQAGQTHGDPCTPILDVYENENIQIRLIQGAQEVQHVFTLEGVTFPRNLDQHFVSHRDFTSQNQEAEANPTWWRRCHDATVALAGADKFARASLLAACDNVDGRETGQEIGISEHFEFEAPMRREGVMQAALPAGGESFELAAPQGMVTRAAPPKDLMADPVFANRMTASDFLYHFGTLDAIWNGAWGLLRVYEESKRPRVAYDIGACLDAPSDDPSKALNCIKANPQAPGGKLRPASRRLTSLTTARAILGTEDARNMPAPGAEETALAPSLSARRPTPKFGVTCLPGAPHVRATVAAVEATALNAKGVVYHPQAPVLRDPNGRLLVLIDSEQNAETWPAASLAASDASQESVIQKVKDSLSASQNFSGALPTSAIQPLVLRINAGDCLDLTLVNALDKNGEDKPGDALMPKITPLNVDTHDGWNVETGEFITGNEPAARNARPSSHLALSIPLTATSSMSTTPSPVGVDAGESVKPKKAARMFFYAGVLSSKDESQQNYFDELARQFAQPFCEAEGLQSARLAKYDPGKNEQNAFIIDVLGRWFALSMNGDALPDATHHQALAQCISDTIAKFEMQKKGFQPYAFGALPIRPLGDVFNQLPHGLAGALIVEPQGACYAGRNQPGVCVDGKPATQAEPGQAVTLVPSQMKASASIKLKQGFDNAGEHVPPPEAALSEHVLLWQDGLNLHAENSSGDMPVADCRICDDTYDFGKKGVNYRSTPIFARKNLRGEAPYTQGVLNGAADANAVELGADIFHVKGKGAERTPIVLSAKAGEEVMFRVVHPGGRARQRAFIITGNGFDDLFPGFGFPNAALLAPGKSITAALRRPLGPGCHFWHDGPRLMAGHGAWGLLEVTDENGEGACPGSERRQASSH</sequence>